<organism evidence="1 2">
    <name type="scientific">Popillia japonica</name>
    <name type="common">Japanese beetle</name>
    <dbReference type="NCBI Taxonomy" id="7064"/>
    <lineage>
        <taxon>Eukaryota</taxon>
        <taxon>Metazoa</taxon>
        <taxon>Ecdysozoa</taxon>
        <taxon>Arthropoda</taxon>
        <taxon>Hexapoda</taxon>
        <taxon>Insecta</taxon>
        <taxon>Pterygota</taxon>
        <taxon>Neoptera</taxon>
        <taxon>Endopterygota</taxon>
        <taxon>Coleoptera</taxon>
        <taxon>Polyphaga</taxon>
        <taxon>Scarabaeiformia</taxon>
        <taxon>Scarabaeidae</taxon>
        <taxon>Rutelinae</taxon>
        <taxon>Popillia</taxon>
    </lineage>
</organism>
<name>A0AAW1MGH7_POPJA</name>
<dbReference type="EMBL" id="JASPKY010000049">
    <property type="protein sequence ID" value="KAK9745463.1"/>
    <property type="molecule type" value="Genomic_DNA"/>
</dbReference>
<evidence type="ECO:0000313" key="2">
    <source>
        <dbReference type="Proteomes" id="UP001458880"/>
    </source>
</evidence>
<reference evidence="1 2" key="1">
    <citation type="journal article" date="2024" name="BMC Genomics">
        <title>De novo assembly and annotation of Popillia japonica's genome with initial clues to its potential as an invasive pest.</title>
        <authorList>
            <person name="Cucini C."/>
            <person name="Boschi S."/>
            <person name="Funari R."/>
            <person name="Cardaioli E."/>
            <person name="Iannotti N."/>
            <person name="Marturano G."/>
            <person name="Paoli F."/>
            <person name="Bruttini M."/>
            <person name="Carapelli A."/>
            <person name="Frati F."/>
            <person name="Nardi F."/>
        </authorList>
    </citation>
    <scope>NUCLEOTIDE SEQUENCE [LARGE SCALE GENOMIC DNA]</scope>
    <source>
        <strain evidence="1">DMR45628</strain>
    </source>
</reference>
<protein>
    <submittedName>
        <fullName evidence="1">Uncharacterized protein</fullName>
    </submittedName>
</protein>
<sequence>MKFRKEKCQGDKKSKERITVFICVWRVPKRRMEGTEKTPLLIIGESQTCRCFKSSLVVLPPNAAAALQSMDQNIIAGLKQYYKTNVLCRMIACLDENKDFNFTLLDEFSHDDVLPLTYWILKHKDSEAVDEDSLTLHDWAITNDLFKWAITNDLFKGSLNLELFNTFQEVDDDVLTCAYPSKLQITAAVAKT</sequence>
<keyword evidence="2" id="KW-1185">Reference proteome</keyword>
<comment type="caution">
    <text evidence="1">The sequence shown here is derived from an EMBL/GenBank/DDBJ whole genome shotgun (WGS) entry which is preliminary data.</text>
</comment>
<evidence type="ECO:0000313" key="1">
    <source>
        <dbReference type="EMBL" id="KAK9745463.1"/>
    </source>
</evidence>
<dbReference type="AlphaFoldDB" id="A0AAW1MGH7"/>
<dbReference type="Proteomes" id="UP001458880">
    <property type="component" value="Unassembled WGS sequence"/>
</dbReference>
<gene>
    <name evidence="1" type="ORF">QE152_g6928</name>
</gene>
<proteinExistence type="predicted"/>
<accession>A0AAW1MGH7</accession>